<keyword evidence="2" id="KW-1185">Reference proteome</keyword>
<name>A0ABR1CAK8_NECAM</name>
<dbReference type="EMBL" id="JAVFWL010000002">
    <property type="protein sequence ID" value="KAK6735517.1"/>
    <property type="molecule type" value="Genomic_DNA"/>
</dbReference>
<proteinExistence type="predicted"/>
<sequence length="97" mass="10193">MEKSAGMEMGLLRIAAKNAASKGPLSILTATLHRSTLNAAAYATAPCLMLLYNNAAYFATSGVLGVNSSRSSEISRTEIGDLLRPLHHDSGSIQSEV</sequence>
<evidence type="ECO:0000313" key="1">
    <source>
        <dbReference type="EMBL" id="KAK6735517.1"/>
    </source>
</evidence>
<protein>
    <submittedName>
        <fullName evidence="1">Uncharacterized protein</fullName>
    </submittedName>
</protein>
<comment type="caution">
    <text evidence="1">The sequence shown here is derived from an EMBL/GenBank/DDBJ whole genome shotgun (WGS) entry which is preliminary data.</text>
</comment>
<evidence type="ECO:0000313" key="2">
    <source>
        <dbReference type="Proteomes" id="UP001303046"/>
    </source>
</evidence>
<accession>A0ABR1CAK8</accession>
<reference evidence="1 2" key="1">
    <citation type="submission" date="2023-08" db="EMBL/GenBank/DDBJ databases">
        <title>A Necator americanus chromosomal reference genome.</title>
        <authorList>
            <person name="Ilik V."/>
            <person name="Petrzelkova K.J."/>
            <person name="Pardy F."/>
            <person name="Fuh T."/>
            <person name="Niatou-Singa F.S."/>
            <person name="Gouil Q."/>
            <person name="Baker L."/>
            <person name="Ritchie M.E."/>
            <person name="Jex A.R."/>
            <person name="Gazzola D."/>
            <person name="Li H."/>
            <person name="Toshio Fujiwara R."/>
            <person name="Zhan B."/>
            <person name="Aroian R.V."/>
            <person name="Pafco B."/>
            <person name="Schwarz E.M."/>
        </authorList>
    </citation>
    <scope>NUCLEOTIDE SEQUENCE [LARGE SCALE GENOMIC DNA]</scope>
    <source>
        <strain evidence="1 2">Aroian</strain>
        <tissue evidence="1">Whole animal</tissue>
    </source>
</reference>
<dbReference type="Proteomes" id="UP001303046">
    <property type="component" value="Unassembled WGS sequence"/>
</dbReference>
<gene>
    <name evidence="1" type="primary">Necator_chrII.g6415</name>
    <name evidence="1" type="ORF">RB195_018622</name>
</gene>
<organism evidence="1 2">
    <name type="scientific">Necator americanus</name>
    <name type="common">Human hookworm</name>
    <dbReference type="NCBI Taxonomy" id="51031"/>
    <lineage>
        <taxon>Eukaryota</taxon>
        <taxon>Metazoa</taxon>
        <taxon>Ecdysozoa</taxon>
        <taxon>Nematoda</taxon>
        <taxon>Chromadorea</taxon>
        <taxon>Rhabditida</taxon>
        <taxon>Rhabditina</taxon>
        <taxon>Rhabditomorpha</taxon>
        <taxon>Strongyloidea</taxon>
        <taxon>Ancylostomatidae</taxon>
        <taxon>Bunostominae</taxon>
        <taxon>Necator</taxon>
    </lineage>
</organism>